<protein>
    <submittedName>
        <fullName evidence="5">Surface/cell-adhesion protein</fullName>
    </submittedName>
</protein>
<feature type="transmembrane region" description="Helical" evidence="3">
    <location>
        <begin position="828"/>
        <end position="845"/>
    </location>
</feature>
<dbReference type="Gene3D" id="1.50.10.20">
    <property type="match status" value="1"/>
</dbReference>
<feature type="compositionally biased region" description="Acidic residues" evidence="2">
    <location>
        <begin position="803"/>
        <end position="816"/>
    </location>
</feature>
<feature type="coiled-coil region" evidence="1">
    <location>
        <begin position="502"/>
        <end position="536"/>
    </location>
</feature>
<proteinExistence type="predicted"/>
<reference evidence="5 6" key="1">
    <citation type="submission" date="2019-05" db="EMBL/GenBank/DDBJ databases">
        <authorList>
            <consortium name="Pathogen Informatics"/>
        </authorList>
    </citation>
    <scope>NUCLEOTIDE SEQUENCE [LARGE SCALE GENOMIC DNA]</scope>
    <source>
        <strain evidence="5 6">NCTC503</strain>
    </source>
</reference>
<dbReference type="SUPFAM" id="SSF48239">
    <property type="entry name" value="Terpenoid cyclases/Protein prenyltransferases"/>
    <property type="match status" value="1"/>
</dbReference>
<name>A0A4U9RME6_HATHI</name>
<dbReference type="NCBIfam" id="TIGR01167">
    <property type="entry name" value="LPXTG_anchor"/>
    <property type="match status" value="1"/>
</dbReference>
<keyword evidence="6" id="KW-1185">Reference proteome</keyword>
<dbReference type="InterPro" id="IPR008930">
    <property type="entry name" value="Terpenoid_cyclase/PrenylTrfase"/>
</dbReference>
<keyword evidence="3" id="KW-0472">Membrane</keyword>
<dbReference type="Proteomes" id="UP000308489">
    <property type="component" value="Chromosome 1"/>
</dbReference>
<feature type="chain" id="PRO_5020555085" evidence="4">
    <location>
        <begin position="20"/>
        <end position="853"/>
    </location>
</feature>
<dbReference type="AlphaFoldDB" id="A0A4U9RME6"/>
<evidence type="ECO:0000313" key="6">
    <source>
        <dbReference type="Proteomes" id="UP000308489"/>
    </source>
</evidence>
<keyword evidence="4" id="KW-0732">Signal</keyword>
<evidence type="ECO:0000256" key="1">
    <source>
        <dbReference type="SAM" id="Coils"/>
    </source>
</evidence>
<keyword evidence="1" id="KW-0175">Coiled coil</keyword>
<gene>
    <name evidence="5" type="ORF">NCTC503_01867</name>
</gene>
<sequence length="853" mass="96239">MSIILIMCMLFGMPASVLAKDAKVNSISNEKLEETIEGIIKWAKQGNEKLLNPEFLQMAGTTPGDWFPIGIGRYGYKDDYGAYLSAIEKDITERYKSSGKLHPVKATEWHRTSLAILAMGGDPTKIGVDPNGKPINLIEDGTYNCVGRRGVKGQGINGAIWSLISMDSLRYEVPEGAKFTREYIIKLILEEQLPDGGFSLGGKTADPDITGMTMQALAPYYNSDKVYKYKSKKLKDQQGNYIECSKTIKEVLDQCIDLMGKMQHADGDYFSWGTQNVESTVQILTALSSLGIDCEKDSRFIKNGKTLIDGIMKYRNERDGGFLHSYTYDPANPSSKPDASNNMASEQTLYGLISYWRLRNNMRNVYDFRPETNQGEFVIRANGNNYNIAVNKDKQVYSLELPSNVKSFSFVNIPMGPYDTSNISLNSEINVVDKNKIQIEIKNRKNETKKYEVNIKVTDEARVNDVINVINNLSETITLADEKKITEISEKFNNLSDSDKEKVTNIEKLNSAKQKLQKLKDELEKENIIKQKAILDKIEKLPKAISIDDKAKVSELLNSLNALADFPKKKDMREKLVSIMEQIEEIESKVKSLDDKIFGDIDPMNITLKDKSAVLDIIAKYEKLNDKDRKHVGNYNDVLVAKRVIEELENNKVIISDVFKNIMGSDKVYVFEDKTVEGKKYTITFHGSKIIDPTIDFNTKVSFTSKNADKIKEISKDATIISFAHEGKLPGKAKVTIDVDLKDGKYYLYYFNEKTNNGELVSEIVVQDGKTTFEISHCSDYFISENSKLQVINNQKPTNSEKEDMETEDTEIDNLDESVPKTGDNSNITLLIILCIFSGGIMLFLKGRSKYKV</sequence>
<feature type="coiled-coil region" evidence="1">
    <location>
        <begin position="569"/>
        <end position="596"/>
    </location>
</feature>
<keyword evidence="3" id="KW-1133">Transmembrane helix</keyword>
<evidence type="ECO:0000313" key="5">
    <source>
        <dbReference type="EMBL" id="VTQ91863.1"/>
    </source>
</evidence>
<keyword evidence="3" id="KW-0812">Transmembrane</keyword>
<feature type="region of interest" description="Disordered" evidence="2">
    <location>
        <begin position="795"/>
        <end position="818"/>
    </location>
</feature>
<organism evidence="5 6">
    <name type="scientific">Hathewaya histolytica</name>
    <name type="common">Clostridium histolyticum</name>
    <dbReference type="NCBI Taxonomy" id="1498"/>
    <lineage>
        <taxon>Bacteria</taxon>
        <taxon>Bacillati</taxon>
        <taxon>Bacillota</taxon>
        <taxon>Clostridia</taxon>
        <taxon>Eubacteriales</taxon>
        <taxon>Clostridiaceae</taxon>
        <taxon>Hathewaya</taxon>
    </lineage>
</organism>
<accession>A0A4U9RME6</accession>
<feature type="signal peptide" evidence="4">
    <location>
        <begin position="1"/>
        <end position="19"/>
    </location>
</feature>
<evidence type="ECO:0000256" key="3">
    <source>
        <dbReference type="SAM" id="Phobius"/>
    </source>
</evidence>
<evidence type="ECO:0000256" key="2">
    <source>
        <dbReference type="SAM" id="MobiDB-lite"/>
    </source>
</evidence>
<dbReference type="EMBL" id="LR590481">
    <property type="protein sequence ID" value="VTQ91863.1"/>
    <property type="molecule type" value="Genomic_DNA"/>
</dbReference>
<evidence type="ECO:0000256" key="4">
    <source>
        <dbReference type="SAM" id="SignalP"/>
    </source>
</evidence>
<dbReference type="KEGG" id="hhw:NCTC503_01867"/>